<evidence type="ECO:0000256" key="1">
    <source>
        <dbReference type="ARBA" id="ARBA00004167"/>
    </source>
</evidence>
<reference evidence="5 6" key="1">
    <citation type="submission" date="2020-04" db="EMBL/GenBank/DDBJ databases">
        <authorList>
            <person name="Alioto T."/>
            <person name="Alioto T."/>
            <person name="Gomez Garrido J."/>
        </authorList>
    </citation>
    <scope>NUCLEOTIDE SEQUENCE [LARGE SCALE GENOMIC DNA]</scope>
</reference>
<organism evidence="5 6">
    <name type="scientific">Cloeon dipterum</name>
    <dbReference type="NCBI Taxonomy" id="197152"/>
    <lineage>
        <taxon>Eukaryota</taxon>
        <taxon>Metazoa</taxon>
        <taxon>Ecdysozoa</taxon>
        <taxon>Arthropoda</taxon>
        <taxon>Hexapoda</taxon>
        <taxon>Insecta</taxon>
        <taxon>Pterygota</taxon>
        <taxon>Palaeoptera</taxon>
        <taxon>Ephemeroptera</taxon>
        <taxon>Pisciforma</taxon>
        <taxon>Baetidae</taxon>
        <taxon>Cloeon</taxon>
    </lineage>
</organism>
<feature type="domain" description="Ig-like" evidence="4">
    <location>
        <begin position="166"/>
        <end position="292"/>
    </location>
</feature>
<sequence>MDLFCTAEDCGHSDSPQQVRISPPANQSVFDDVSELTNRFLKVELGVLCIKDVSIQVPPTVSVGTDVYLRCLYDLEGDSLYMLKWYCGKEEFYRYVPKELPPTRVFPLPGFGVDVDKSDTHTVVLRSVSLEMSGRYRCEVSADAPTFHTAMVARWMHVVEFPEGRPELSPEKRRYAVGEVLRANCTTAPSTPPANVTWWLNGQRVNESWVRAFTPEKTSIPNEPSVSTRKPPLAPPLLLKDEARPAAFVRGAVRSHLEVELGLSSFRDGKLHLRCEANLFGTARDAAEVQLDEERPRLASVLGTRESHPSPPSPPVAAASRGCVLESSALVLMLVWCLVRLQS</sequence>
<gene>
    <name evidence="5" type="ORF">CLODIP_2_CD02378</name>
</gene>
<keyword evidence="6" id="KW-1185">Reference proteome</keyword>
<evidence type="ECO:0000313" key="5">
    <source>
        <dbReference type="EMBL" id="CAB3384097.1"/>
    </source>
</evidence>
<dbReference type="EMBL" id="CADEPI010000336">
    <property type="protein sequence ID" value="CAB3384097.1"/>
    <property type="molecule type" value="Genomic_DNA"/>
</dbReference>
<dbReference type="InterPro" id="IPR013783">
    <property type="entry name" value="Ig-like_fold"/>
</dbReference>
<dbReference type="InterPro" id="IPR036179">
    <property type="entry name" value="Ig-like_dom_sf"/>
</dbReference>
<evidence type="ECO:0000256" key="2">
    <source>
        <dbReference type="ARBA" id="ARBA00023136"/>
    </source>
</evidence>
<keyword evidence="2" id="KW-0472">Membrane</keyword>
<comment type="subcellular location">
    <subcellularLocation>
        <location evidence="1">Membrane</location>
        <topology evidence="1">Single-pass membrane protein</topology>
    </subcellularLocation>
</comment>
<accession>A0A8S1DTE3</accession>
<dbReference type="PANTHER" id="PTHR21261:SF15">
    <property type="entry name" value="BEATEN PATH IIIA, ISOFORM D-RELATED"/>
    <property type="match status" value="1"/>
</dbReference>
<evidence type="ECO:0000256" key="3">
    <source>
        <dbReference type="ARBA" id="ARBA00023157"/>
    </source>
</evidence>
<evidence type="ECO:0000313" key="6">
    <source>
        <dbReference type="Proteomes" id="UP000494165"/>
    </source>
</evidence>
<dbReference type="FunFam" id="2.60.40.10:FF:000437">
    <property type="entry name" value="Beat-IIIc, isoform A"/>
    <property type="match status" value="1"/>
</dbReference>
<dbReference type="AlphaFoldDB" id="A0A8S1DTE3"/>
<protein>
    <recommendedName>
        <fullName evidence="4">Ig-like domain-containing protein</fullName>
    </recommendedName>
</protein>
<dbReference type="InterPro" id="IPR013162">
    <property type="entry name" value="CD80_C2-set"/>
</dbReference>
<dbReference type="GO" id="GO:0016020">
    <property type="term" value="C:membrane"/>
    <property type="evidence" value="ECO:0007669"/>
    <property type="project" value="UniProtKB-SubCell"/>
</dbReference>
<name>A0A8S1DTE3_9INSE</name>
<dbReference type="SMART" id="SM00409">
    <property type="entry name" value="IG"/>
    <property type="match status" value="1"/>
</dbReference>
<dbReference type="SUPFAM" id="SSF48726">
    <property type="entry name" value="Immunoglobulin"/>
    <property type="match status" value="1"/>
</dbReference>
<comment type="caution">
    <text evidence="5">The sequence shown here is derived from an EMBL/GenBank/DDBJ whole genome shotgun (WGS) entry which is preliminary data.</text>
</comment>
<keyword evidence="3" id="KW-1015">Disulfide bond</keyword>
<dbReference type="OrthoDB" id="6343941at2759"/>
<dbReference type="Proteomes" id="UP000494165">
    <property type="component" value="Unassembled WGS sequence"/>
</dbReference>
<feature type="domain" description="Ig-like" evidence="4">
    <location>
        <begin position="64"/>
        <end position="153"/>
    </location>
</feature>
<proteinExistence type="predicted"/>
<dbReference type="PANTHER" id="PTHR21261">
    <property type="entry name" value="BEAT PROTEIN"/>
    <property type="match status" value="1"/>
</dbReference>
<dbReference type="InterPro" id="IPR007110">
    <property type="entry name" value="Ig-like_dom"/>
</dbReference>
<evidence type="ECO:0000259" key="4">
    <source>
        <dbReference type="PROSITE" id="PS50835"/>
    </source>
</evidence>
<dbReference type="InterPro" id="IPR003599">
    <property type="entry name" value="Ig_sub"/>
</dbReference>
<dbReference type="PROSITE" id="PS50835">
    <property type="entry name" value="IG_LIKE"/>
    <property type="match status" value="2"/>
</dbReference>
<dbReference type="Gene3D" id="2.60.40.10">
    <property type="entry name" value="Immunoglobulins"/>
    <property type="match status" value="2"/>
</dbReference>
<dbReference type="Pfam" id="PF08205">
    <property type="entry name" value="C2-set_2"/>
    <property type="match status" value="1"/>
</dbReference>